<gene>
    <name evidence="2" type="ORF">B296_00028160</name>
</gene>
<accession>A0A426YFL9</accession>
<evidence type="ECO:0000313" key="2">
    <source>
        <dbReference type="EMBL" id="RRT50486.1"/>
    </source>
</evidence>
<dbReference type="AlphaFoldDB" id="A0A426YFL9"/>
<sequence>MPGRSTSIWCWIMSNTEAAGSDEEEVPSMSFTMRRQRKDAGALGRGDCNGERGGEAANGEMGWQQWQGMVHCGKGQRRCWGGGLRPCGEAGEEGGALGRRDYNNDTSASTRRQRKNRGEATLVVITEGWPQEKRDRGQQDEAAGTTNDAADRERSDGHLRFHRGGEEDDARQLGREVAVERSNTSTMRETGERPPMERKEMNLLTMCSGRAVQKSTSVAAKAAVMLSCAGEVEGRDTAVGLMLRGKERSAEERDQQRKKKGSRSVVGEAGGATGTT</sequence>
<proteinExistence type="predicted"/>
<feature type="compositionally biased region" description="Basic and acidic residues" evidence="1">
    <location>
        <begin position="149"/>
        <end position="173"/>
    </location>
</feature>
<dbReference type="EMBL" id="AMZH03012742">
    <property type="protein sequence ID" value="RRT50486.1"/>
    <property type="molecule type" value="Genomic_DNA"/>
</dbReference>
<reference evidence="2 3" key="1">
    <citation type="journal article" date="2014" name="Agronomy (Basel)">
        <title>A Draft Genome Sequence for Ensete ventricosum, the Drought-Tolerant Tree Against Hunger.</title>
        <authorList>
            <person name="Harrison J."/>
            <person name="Moore K.A."/>
            <person name="Paszkiewicz K."/>
            <person name="Jones T."/>
            <person name="Grant M."/>
            <person name="Ambacheew D."/>
            <person name="Muzemil S."/>
            <person name="Studholme D.J."/>
        </authorList>
    </citation>
    <scope>NUCLEOTIDE SEQUENCE [LARGE SCALE GENOMIC DNA]</scope>
</reference>
<evidence type="ECO:0000313" key="3">
    <source>
        <dbReference type="Proteomes" id="UP000287651"/>
    </source>
</evidence>
<evidence type="ECO:0000256" key="1">
    <source>
        <dbReference type="SAM" id="MobiDB-lite"/>
    </source>
</evidence>
<protein>
    <submittedName>
        <fullName evidence="2">Uncharacterized protein</fullName>
    </submittedName>
</protein>
<dbReference type="Proteomes" id="UP000287651">
    <property type="component" value="Unassembled WGS sequence"/>
</dbReference>
<feature type="region of interest" description="Disordered" evidence="1">
    <location>
        <begin position="92"/>
        <end position="173"/>
    </location>
</feature>
<feature type="compositionally biased region" description="Basic and acidic residues" evidence="1">
    <location>
        <begin position="130"/>
        <end position="139"/>
    </location>
</feature>
<comment type="caution">
    <text evidence="2">The sequence shown here is derived from an EMBL/GenBank/DDBJ whole genome shotgun (WGS) entry which is preliminary data.</text>
</comment>
<name>A0A426YFL9_ENSVE</name>
<feature type="compositionally biased region" description="Basic and acidic residues" evidence="1">
    <location>
        <begin position="244"/>
        <end position="255"/>
    </location>
</feature>
<organism evidence="2 3">
    <name type="scientific">Ensete ventricosum</name>
    <name type="common">Abyssinian banana</name>
    <name type="synonym">Musa ensete</name>
    <dbReference type="NCBI Taxonomy" id="4639"/>
    <lineage>
        <taxon>Eukaryota</taxon>
        <taxon>Viridiplantae</taxon>
        <taxon>Streptophyta</taxon>
        <taxon>Embryophyta</taxon>
        <taxon>Tracheophyta</taxon>
        <taxon>Spermatophyta</taxon>
        <taxon>Magnoliopsida</taxon>
        <taxon>Liliopsida</taxon>
        <taxon>Zingiberales</taxon>
        <taxon>Musaceae</taxon>
        <taxon>Ensete</taxon>
    </lineage>
</organism>
<feature type="region of interest" description="Disordered" evidence="1">
    <location>
        <begin position="243"/>
        <end position="276"/>
    </location>
</feature>